<dbReference type="EMBL" id="CADEAL010001891">
    <property type="protein sequence ID" value="CAB1436467.1"/>
    <property type="molecule type" value="Genomic_DNA"/>
</dbReference>
<keyword evidence="3" id="KW-1185">Reference proteome</keyword>
<gene>
    <name evidence="2" type="ORF">PLEPLA_LOCUS24500</name>
</gene>
<dbReference type="AlphaFoldDB" id="A0A9N7UPQ7"/>
<reference evidence="2" key="1">
    <citation type="submission" date="2020-03" db="EMBL/GenBank/DDBJ databases">
        <authorList>
            <person name="Weist P."/>
        </authorList>
    </citation>
    <scope>NUCLEOTIDE SEQUENCE</scope>
</reference>
<evidence type="ECO:0000313" key="2">
    <source>
        <dbReference type="EMBL" id="CAB1436467.1"/>
    </source>
</evidence>
<comment type="caution">
    <text evidence="2">The sequence shown here is derived from an EMBL/GenBank/DDBJ whole genome shotgun (WGS) entry which is preliminary data.</text>
</comment>
<protein>
    <submittedName>
        <fullName evidence="2">Uncharacterized protein</fullName>
    </submittedName>
</protein>
<evidence type="ECO:0000313" key="3">
    <source>
        <dbReference type="Proteomes" id="UP001153269"/>
    </source>
</evidence>
<name>A0A9N7UPQ7_PLEPL</name>
<sequence length="127" mass="13100">MQTPAPTSHVQLPAALITCHCGLASPAKALKSKSTFGGVRYRSLDVKTELLSPEASLYQQLEFHRAAEERETQETGDGLEHPVHGYVAAGAGGGGVRAGSLQETGASSSSSSSSSSLSCFIKCCSDA</sequence>
<organism evidence="2 3">
    <name type="scientific">Pleuronectes platessa</name>
    <name type="common">European plaice</name>
    <dbReference type="NCBI Taxonomy" id="8262"/>
    <lineage>
        <taxon>Eukaryota</taxon>
        <taxon>Metazoa</taxon>
        <taxon>Chordata</taxon>
        <taxon>Craniata</taxon>
        <taxon>Vertebrata</taxon>
        <taxon>Euteleostomi</taxon>
        <taxon>Actinopterygii</taxon>
        <taxon>Neopterygii</taxon>
        <taxon>Teleostei</taxon>
        <taxon>Neoteleostei</taxon>
        <taxon>Acanthomorphata</taxon>
        <taxon>Carangaria</taxon>
        <taxon>Pleuronectiformes</taxon>
        <taxon>Pleuronectoidei</taxon>
        <taxon>Pleuronectidae</taxon>
        <taxon>Pleuronectes</taxon>
    </lineage>
</organism>
<feature type="compositionally biased region" description="Basic and acidic residues" evidence="1">
    <location>
        <begin position="67"/>
        <end position="83"/>
    </location>
</feature>
<feature type="compositionally biased region" description="Low complexity" evidence="1">
    <location>
        <begin position="107"/>
        <end position="117"/>
    </location>
</feature>
<accession>A0A9N7UPQ7</accession>
<proteinExistence type="predicted"/>
<feature type="region of interest" description="Disordered" evidence="1">
    <location>
        <begin position="67"/>
        <end position="117"/>
    </location>
</feature>
<evidence type="ECO:0000256" key="1">
    <source>
        <dbReference type="SAM" id="MobiDB-lite"/>
    </source>
</evidence>
<dbReference type="Proteomes" id="UP001153269">
    <property type="component" value="Unassembled WGS sequence"/>
</dbReference>